<dbReference type="Pfam" id="PF06429">
    <property type="entry name" value="Flg_bbr_C"/>
    <property type="match status" value="1"/>
</dbReference>
<dbReference type="PANTHER" id="PTHR30435:SF33">
    <property type="entry name" value="FLAGELLAR BASAL-BODY ROD PROTEIN"/>
    <property type="match status" value="1"/>
</dbReference>
<name>A0A2C9D2W0_9HYPH</name>
<feature type="domain" description="Flagellar basal-body/hook protein C-terminal" evidence="5">
    <location>
        <begin position="85"/>
        <end position="127"/>
    </location>
</feature>
<dbReference type="InterPro" id="IPR010930">
    <property type="entry name" value="Flg_bb/hook_C_dom"/>
</dbReference>
<dbReference type="GO" id="GO:0071978">
    <property type="term" value="P:bacterial-type flagellum-dependent swarming motility"/>
    <property type="evidence" value="ECO:0007669"/>
    <property type="project" value="TreeGrafter"/>
</dbReference>
<dbReference type="InterPro" id="IPR019776">
    <property type="entry name" value="Flagellar_basal_body_rod_CS"/>
</dbReference>
<dbReference type="Pfam" id="PF00460">
    <property type="entry name" value="Flg_bb_rod"/>
    <property type="match status" value="1"/>
</dbReference>
<dbReference type="PANTHER" id="PTHR30435">
    <property type="entry name" value="FLAGELLAR PROTEIN"/>
    <property type="match status" value="1"/>
</dbReference>
<dbReference type="EMBL" id="LT960614">
    <property type="protein sequence ID" value="SON54600.1"/>
    <property type="molecule type" value="Genomic_DNA"/>
</dbReference>
<evidence type="ECO:0000313" key="6">
    <source>
        <dbReference type="EMBL" id="SON54600.1"/>
    </source>
</evidence>
<dbReference type="RefSeq" id="WP_099555057.1">
    <property type="nucleotide sequence ID" value="NZ_LT960614.1"/>
</dbReference>
<evidence type="ECO:0000256" key="1">
    <source>
        <dbReference type="ARBA" id="ARBA00004117"/>
    </source>
</evidence>
<evidence type="ECO:0000256" key="3">
    <source>
        <dbReference type="ARBA" id="ARBA00023143"/>
    </source>
</evidence>
<protein>
    <submittedName>
        <fullName evidence="6">Putative proximal rod protein</fullName>
    </submittedName>
</protein>
<dbReference type="GO" id="GO:0009425">
    <property type="term" value="C:bacterial-type flagellum basal body"/>
    <property type="evidence" value="ECO:0007669"/>
    <property type="project" value="UniProtKB-SubCell"/>
</dbReference>
<proteinExistence type="inferred from homology"/>
<comment type="subcellular location">
    <subcellularLocation>
        <location evidence="1">Bacterial flagellum basal body</location>
    </subcellularLocation>
</comment>
<dbReference type="AlphaFoldDB" id="A0A2C9D2W0"/>
<keyword evidence="3" id="KW-0975">Bacterial flagellum</keyword>
<dbReference type="InterPro" id="IPR001444">
    <property type="entry name" value="Flag_bb_rod_N"/>
</dbReference>
<accession>A0A2C9D2W0</accession>
<evidence type="ECO:0000256" key="2">
    <source>
        <dbReference type="ARBA" id="ARBA00009677"/>
    </source>
</evidence>
<feature type="domain" description="Flagellar basal body rod protein N-terminal" evidence="4">
    <location>
        <begin position="5"/>
        <end position="33"/>
    </location>
</feature>
<evidence type="ECO:0000259" key="4">
    <source>
        <dbReference type="Pfam" id="PF00460"/>
    </source>
</evidence>
<gene>
    <name evidence="6" type="primary">flgC_1</name>
    <name evidence="6" type="ORF">HDIA_1059</name>
</gene>
<comment type="similarity">
    <text evidence="2">Belongs to the flagella basal body rod proteins family.</text>
</comment>
<dbReference type="OrthoDB" id="7304634at2"/>
<organism evidence="6 7">
    <name type="scientific">Hartmannibacter diazotrophicus</name>
    <dbReference type="NCBI Taxonomy" id="1482074"/>
    <lineage>
        <taxon>Bacteria</taxon>
        <taxon>Pseudomonadati</taxon>
        <taxon>Pseudomonadota</taxon>
        <taxon>Alphaproteobacteria</taxon>
        <taxon>Hyphomicrobiales</taxon>
        <taxon>Pleomorphomonadaceae</taxon>
        <taxon>Hartmannibacter</taxon>
    </lineage>
</organism>
<sequence>MLSAIRSSLSGMMAASKRLEVSAANVANVRTTGKVPDATGASNAYAPAVVSQTATASGVATQVTTKPQPYRLAYDPDSPNANADGLVAEPNVDLTSEVVNQISAKFAYEASVKTLKVADEMTQKTLDILS</sequence>
<dbReference type="Proteomes" id="UP000223606">
    <property type="component" value="Chromosome 1"/>
</dbReference>
<reference evidence="7" key="1">
    <citation type="submission" date="2017-09" db="EMBL/GenBank/DDBJ databases">
        <title>Genome sequence of Nannocystis excedens DSM 71.</title>
        <authorList>
            <person name="Blom J."/>
        </authorList>
    </citation>
    <scope>NUCLEOTIDE SEQUENCE [LARGE SCALE GENOMIC DNA]</scope>
    <source>
        <strain evidence="7">type strain: E19</strain>
    </source>
</reference>
<dbReference type="PROSITE" id="PS00588">
    <property type="entry name" value="FLAGELLA_BB_ROD"/>
    <property type="match status" value="1"/>
</dbReference>
<evidence type="ECO:0000259" key="5">
    <source>
        <dbReference type="Pfam" id="PF06429"/>
    </source>
</evidence>
<keyword evidence="7" id="KW-1185">Reference proteome</keyword>
<evidence type="ECO:0000313" key="7">
    <source>
        <dbReference type="Proteomes" id="UP000223606"/>
    </source>
</evidence>
<dbReference type="KEGG" id="hdi:HDIA_1059"/>